<gene>
    <name evidence="2" type="ORF">K469DRAFT_71850</name>
</gene>
<dbReference type="OrthoDB" id="4760831at2759"/>
<proteinExistence type="predicted"/>
<reference evidence="2" key="1">
    <citation type="journal article" date="2020" name="Stud. Mycol.">
        <title>101 Dothideomycetes genomes: a test case for predicting lifestyles and emergence of pathogens.</title>
        <authorList>
            <person name="Haridas S."/>
            <person name="Albert R."/>
            <person name="Binder M."/>
            <person name="Bloem J."/>
            <person name="Labutti K."/>
            <person name="Salamov A."/>
            <person name="Andreopoulos B."/>
            <person name="Baker S."/>
            <person name="Barry K."/>
            <person name="Bills G."/>
            <person name="Bluhm B."/>
            <person name="Cannon C."/>
            <person name="Castanera R."/>
            <person name="Culley D."/>
            <person name="Daum C."/>
            <person name="Ezra D."/>
            <person name="Gonzalez J."/>
            <person name="Henrissat B."/>
            <person name="Kuo A."/>
            <person name="Liang C."/>
            <person name="Lipzen A."/>
            <person name="Lutzoni F."/>
            <person name="Magnuson J."/>
            <person name="Mondo S."/>
            <person name="Nolan M."/>
            <person name="Ohm R."/>
            <person name="Pangilinan J."/>
            <person name="Park H.-J."/>
            <person name="Ramirez L."/>
            <person name="Alfaro M."/>
            <person name="Sun H."/>
            <person name="Tritt A."/>
            <person name="Yoshinaga Y."/>
            <person name="Zwiers L.-H."/>
            <person name="Turgeon B."/>
            <person name="Goodwin S."/>
            <person name="Spatafora J."/>
            <person name="Crous P."/>
            <person name="Grigoriev I."/>
        </authorList>
    </citation>
    <scope>NUCLEOTIDE SEQUENCE</scope>
    <source>
        <strain evidence="2">CBS 207.26</strain>
    </source>
</reference>
<sequence>MCDLRDPNSLRLESEIVETYQIDGWRAINSSNLKLHTAVLLLHWEKEWDDLNFGAEVDALARVFRYEYRWTVEWKRLHGRGRPQAQINQYLANFVAQYDDFHTLLIIYYAGHGMIDASSQFIITAPKASREITDSLTTSEDSLRVQWSDSEVLLRSTTADVLTILDCCFASNIAPSRESKPCHTSRYELLAPCDAGGLTPSPGRDSFTTALIWALHQLKSKESFDTLELKRKISEAPYFSTAQQAGLYLLSNFGEGDAEYIKLASYLDRPPDSPILYRTLEGVQNRVMQVYTTLEHLLREYNWLSEADNHVVAYRSLPSAEEGIAFRRRLHGRNTPRYSGHGTNSEEPTSIEFREDDCAAVSKRSNPVPWYDKIKLLAVISTNFSGHKTTVLAVTSITLVISTALAIRAYLEPRPANCSTTPSFDDNFYTLLSQAAVGSCSIYLTIVPLIRSRRIREGYRIWYRLCLLLAFTIVVSAAAVYPYSWRVSTLLGAIANLTQIIGTVQLVECFQDIVED</sequence>
<dbReference type="EMBL" id="ML994622">
    <property type="protein sequence ID" value="KAF2188824.1"/>
    <property type="molecule type" value="Genomic_DNA"/>
</dbReference>
<dbReference type="AlphaFoldDB" id="A0A6A6EAI1"/>
<evidence type="ECO:0000256" key="1">
    <source>
        <dbReference type="SAM" id="Phobius"/>
    </source>
</evidence>
<feature type="transmembrane region" description="Helical" evidence="1">
    <location>
        <begin position="462"/>
        <end position="481"/>
    </location>
</feature>
<accession>A0A6A6EAI1</accession>
<keyword evidence="1" id="KW-1133">Transmembrane helix</keyword>
<organism evidence="2 3">
    <name type="scientific">Zopfia rhizophila CBS 207.26</name>
    <dbReference type="NCBI Taxonomy" id="1314779"/>
    <lineage>
        <taxon>Eukaryota</taxon>
        <taxon>Fungi</taxon>
        <taxon>Dikarya</taxon>
        <taxon>Ascomycota</taxon>
        <taxon>Pezizomycotina</taxon>
        <taxon>Dothideomycetes</taxon>
        <taxon>Dothideomycetes incertae sedis</taxon>
        <taxon>Zopfiaceae</taxon>
        <taxon>Zopfia</taxon>
    </lineage>
</organism>
<protein>
    <submittedName>
        <fullName evidence="2">Uncharacterized protein</fullName>
    </submittedName>
</protein>
<keyword evidence="3" id="KW-1185">Reference proteome</keyword>
<keyword evidence="1" id="KW-0472">Membrane</keyword>
<feature type="transmembrane region" description="Helical" evidence="1">
    <location>
        <begin position="391"/>
        <end position="411"/>
    </location>
</feature>
<keyword evidence="1" id="KW-0812">Transmembrane</keyword>
<evidence type="ECO:0000313" key="2">
    <source>
        <dbReference type="EMBL" id="KAF2188824.1"/>
    </source>
</evidence>
<evidence type="ECO:0000313" key="3">
    <source>
        <dbReference type="Proteomes" id="UP000800200"/>
    </source>
</evidence>
<dbReference type="Proteomes" id="UP000800200">
    <property type="component" value="Unassembled WGS sequence"/>
</dbReference>
<dbReference type="Gene3D" id="3.40.50.1460">
    <property type="match status" value="1"/>
</dbReference>
<name>A0A6A6EAI1_9PEZI</name>